<dbReference type="GO" id="GO:0000166">
    <property type="term" value="F:nucleotide binding"/>
    <property type="evidence" value="ECO:0007669"/>
    <property type="project" value="InterPro"/>
</dbReference>
<protein>
    <submittedName>
        <fullName evidence="5">Sugar 3-ketoreductase</fullName>
    </submittedName>
</protein>
<dbReference type="InterPro" id="IPR000683">
    <property type="entry name" value="Gfo/Idh/MocA-like_OxRdtase_N"/>
</dbReference>
<dbReference type="InterPro" id="IPR055170">
    <property type="entry name" value="GFO_IDH_MocA-like_dom"/>
</dbReference>
<proteinExistence type="inferred from homology"/>
<evidence type="ECO:0000259" key="4">
    <source>
        <dbReference type="Pfam" id="PF22725"/>
    </source>
</evidence>
<dbReference type="Pfam" id="PF22725">
    <property type="entry name" value="GFO_IDH_MocA_C3"/>
    <property type="match status" value="1"/>
</dbReference>
<accession>A0A023GUQ2</accession>
<dbReference type="SUPFAM" id="SSF55347">
    <property type="entry name" value="Glyceraldehyde-3-phosphate dehydrogenase-like, C-terminal domain"/>
    <property type="match status" value="1"/>
</dbReference>
<keyword evidence="2" id="KW-0560">Oxidoreductase</keyword>
<sequence length="327" mass="34218">MPEDVRIGLLGCSSIAARRFLPALAASPARLTAVAARDAGRAAEFAARFGGTPARDYRELLERDDVDAVYVSVHTGGHAALARAALAAGKHALVEKPLATTEADGAAVLAAARAAGRVVMENRMFVHHGQHATAAGLVADGAIGELRVLSAAMAIPPLPAGDIRHRADLGGGALLDVGYYPLHAALLHLAGPLAVVGATRQTDPRYDVEVGGAALLRDATGVAAHLTYGFTHAYRSSYELWGERGRIVLERAFTPAAGWQPVLRLERQDRVELRTLPAEDHFVGALGEFLAAVRGERDLAAHGERTLAGLALIDAIRAASARTGVSE</sequence>
<dbReference type="EMBL" id="JN038178">
    <property type="protein sequence ID" value="AFJ52691.1"/>
    <property type="molecule type" value="Genomic_DNA"/>
</dbReference>
<dbReference type="PANTHER" id="PTHR22604">
    <property type="entry name" value="OXIDOREDUCTASES"/>
    <property type="match status" value="1"/>
</dbReference>
<feature type="domain" description="GFO/IDH/MocA-like oxidoreductase" evidence="4">
    <location>
        <begin position="132"/>
        <end position="248"/>
    </location>
</feature>
<dbReference type="Gene3D" id="3.30.360.10">
    <property type="entry name" value="Dihydrodipicolinate Reductase, domain 2"/>
    <property type="match status" value="1"/>
</dbReference>
<evidence type="ECO:0000259" key="3">
    <source>
        <dbReference type="Pfam" id="PF01408"/>
    </source>
</evidence>
<reference evidence="5" key="1">
    <citation type="submission" date="2011-05" db="EMBL/GenBank/DDBJ databases">
        <authorList>
            <person name="Ma H."/>
            <person name="Zhou Q."/>
            <person name="Igarashi Y."/>
            <person name="Tang G."/>
        </authorList>
    </citation>
    <scope>NUCLEOTIDE SEQUENCE</scope>
</reference>
<dbReference type="Pfam" id="PF01408">
    <property type="entry name" value="GFO_IDH_MocA"/>
    <property type="match status" value="1"/>
</dbReference>
<dbReference type="Gene3D" id="3.40.50.720">
    <property type="entry name" value="NAD(P)-binding Rossmann-like Domain"/>
    <property type="match status" value="1"/>
</dbReference>
<dbReference type="SUPFAM" id="SSF51735">
    <property type="entry name" value="NAD(P)-binding Rossmann-fold domains"/>
    <property type="match status" value="1"/>
</dbReference>
<evidence type="ECO:0000313" key="5">
    <source>
        <dbReference type="EMBL" id="AFJ52691.1"/>
    </source>
</evidence>
<dbReference type="PANTHER" id="PTHR22604:SF105">
    <property type="entry name" value="TRANS-1,2-DIHYDROBENZENE-1,2-DIOL DEHYDROGENASE"/>
    <property type="match status" value="1"/>
</dbReference>
<dbReference type="InterPro" id="IPR036291">
    <property type="entry name" value="NAD(P)-bd_dom_sf"/>
</dbReference>
<dbReference type="GO" id="GO:0016491">
    <property type="term" value="F:oxidoreductase activity"/>
    <property type="evidence" value="ECO:0007669"/>
    <property type="project" value="UniProtKB-KW"/>
</dbReference>
<dbReference type="RefSeq" id="WP_229397728.1">
    <property type="nucleotide sequence ID" value="NZ_BBZF01000012.1"/>
</dbReference>
<feature type="domain" description="Gfo/Idh/MocA-like oxidoreductase N-terminal" evidence="3">
    <location>
        <begin position="5"/>
        <end position="122"/>
    </location>
</feature>
<organism evidence="5">
    <name type="scientific">Micromonospora okii</name>
    <dbReference type="NCBI Taxonomy" id="1182970"/>
    <lineage>
        <taxon>Bacteria</taxon>
        <taxon>Bacillati</taxon>
        <taxon>Actinomycetota</taxon>
        <taxon>Actinomycetes</taxon>
        <taxon>Micromonosporales</taxon>
        <taxon>Micromonosporaceae</taxon>
        <taxon>Micromonospora</taxon>
    </lineage>
</organism>
<evidence type="ECO:0000256" key="2">
    <source>
        <dbReference type="ARBA" id="ARBA00023002"/>
    </source>
</evidence>
<reference evidence="5" key="2">
    <citation type="journal article" date="2013" name="Chem. Biol.">
        <title>Unconventional origin and hybrid system for construction of pyrrolopyrrole moiety in kosinostatin biosynthesis.</title>
        <authorList>
            <person name="Ma H.M."/>
            <person name="Zhou Q."/>
            <person name="Tang Y.M."/>
            <person name="Zhang Z."/>
            <person name="Chen Y.S."/>
            <person name="He H.Y."/>
            <person name="Pan H.X."/>
            <person name="Tang M.C."/>
            <person name="Gao J.F."/>
            <person name="Zhao S.Y."/>
            <person name="Igarashi Y."/>
            <person name="Tang G.L."/>
        </authorList>
    </citation>
    <scope>NUCLEOTIDE SEQUENCE</scope>
</reference>
<dbReference type="AlphaFoldDB" id="A0A023GUQ2"/>
<dbReference type="InterPro" id="IPR050984">
    <property type="entry name" value="Gfo/Idh/MocA_domain"/>
</dbReference>
<name>A0A023GUQ2_9ACTN</name>
<evidence type="ECO:0000256" key="1">
    <source>
        <dbReference type="ARBA" id="ARBA00010928"/>
    </source>
</evidence>
<comment type="similarity">
    <text evidence="1">Belongs to the Gfo/Idh/MocA family.</text>
</comment>